<comment type="subcellular location">
    <subcellularLocation>
        <location evidence="1">Cell membrane</location>
        <topology evidence="1">Multi-pass membrane protein</topology>
    </subcellularLocation>
</comment>
<keyword evidence="6 7" id="KW-0472">Membrane</keyword>
<dbReference type="InterPro" id="IPR020846">
    <property type="entry name" value="MFS_dom"/>
</dbReference>
<feature type="transmembrane region" description="Helical" evidence="7">
    <location>
        <begin position="477"/>
        <end position="499"/>
    </location>
</feature>
<evidence type="ECO:0000256" key="1">
    <source>
        <dbReference type="ARBA" id="ARBA00004651"/>
    </source>
</evidence>
<feature type="transmembrane region" description="Helical" evidence="7">
    <location>
        <begin position="57"/>
        <end position="74"/>
    </location>
</feature>
<name>A0A6S7ANH2_9BURK</name>
<keyword evidence="2" id="KW-0813">Transport</keyword>
<dbReference type="EMBL" id="CADIJO010000035">
    <property type="protein sequence ID" value="CAB3740772.1"/>
    <property type="molecule type" value="Genomic_DNA"/>
</dbReference>
<feature type="transmembrane region" description="Helical" evidence="7">
    <location>
        <begin position="20"/>
        <end position="42"/>
    </location>
</feature>
<feature type="transmembrane region" description="Helical" evidence="7">
    <location>
        <begin position="170"/>
        <end position="191"/>
    </location>
</feature>
<feature type="transmembrane region" description="Helical" evidence="7">
    <location>
        <begin position="406"/>
        <end position="428"/>
    </location>
</feature>
<feature type="transmembrane region" description="Helical" evidence="7">
    <location>
        <begin position="363"/>
        <end position="385"/>
    </location>
</feature>
<protein>
    <submittedName>
        <fullName evidence="9">Methyl viologen resistance protein SmvA</fullName>
    </submittedName>
</protein>
<feature type="transmembrane region" description="Helical" evidence="7">
    <location>
        <begin position="310"/>
        <end position="333"/>
    </location>
</feature>
<dbReference type="InterPro" id="IPR036259">
    <property type="entry name" value="MFS_trans_sf"/>
</dbReference>
<dbReference type="CDD" id="cd17321">
    <property type="entry name" value="MFS_MMR_MDR_like"/>
    <property type="match status" value="1"/>
</dbReference>
<evidence type="ECO:0000256" key="4">
    <source>
        <dbReference type="ARBA" id="ARBA00022692"/>
    </source>
</evidence>
<feature type="transmembrane region" description="Helical" evidence="7">
    <location>
        <begin position="144"/>
        <end position="164"/>
    </location>
</feature>
<evidence type="ECO:0000256" key="5">
    <source>
        <dbReference type="ARBA" id="ARBA00022989"/>
    </source>
</evidence>
<dbReference type="GO" id="GO:0005886">
    <property type="term" value="C:plasma membrane"/>
    <property type="evidence" value="ECO:0007669"/>
    <property type="project" value="UniProtKB-SubCell"/>
</dbReference>
<evidence type="ECO:0000256" key="6">
    <source>
        <dbReference type="ARBA" id="ARBA00023136"/>
    </source>
</evidence>
<evidence type="ECO:0000313" key="9">
    <source>
        <dbReference type="EMBL" id="CAB3740772.1"/>
    </source>
</evidence>
<evidence type="ECO:0000256" key="7">
    <source>
        <dbReference type="SAM" id="Phobius"/>
    </source>
</evidence>
<feature type="transmembrane region" description="Helical" evidence="7">
    <location>
        <begin position="235"/>
        <end position="253"/>
    </location>
</feature>
<feature type="transmembrane region" description="Helical" evidence="7">
    <location>
        <begin position="111"/>
        <end position="132"/>
    </location>
</feature>
<proteinExistence type="predicted"/>
<dbReference type="InterPro" id="IPR011701">
    <property type="entry name" value="MFS"/>
</dbReference>
<gene>
    <name evidence="9" type="primary">smvA</name>
    <name evidence="9" type="ORF">LMG3458_05759</name>
</gene>
<dbReference type="Proteomes" id="UP000494111">
    <property type="component" value="Unassembled WGS sequence"/>
</dbReference>
<reference evidence="9 10" key="1">
    <citation type="submission" date="2020-04" db="EMBL/GenBank/DDBJ databases">
        <authorList>
            <person name="De Canck E."/>
        </authorList>
    </citation>
    <scope>NUCLEOTIDE SEQUENCE [LARGE SCALE GENOMIC DNA]</scope>
    <source>
        <strain evidence="9 10">LMG 3458</strain>
    </source>
</reference>
<dbReference type="Gene3D" id="1.20.1720.10">
    <property type="entry name" value="Multidrug resistance protein D"/>
    <property type="match status" value="1"/>
</dbReference>
<dbReference type="SUPFAM" id="SSF103473">
    <property type="entry name" value="MFS general substrate transporter"/>
    <property type="match status" value="1"/>
</dbReference>
<evidence type="ECO:0000256" key="2">
    <source>
        <dbReference type="ARBA" id="ARBA00022448"/>
    </source>
</evidence>
<dbReference type="Gene3D" id="1.20.1250.20">
    <property type="entry name" value="MFS general substrate transporter like domains"/>
    <property type="match status" value="1"/>
</dbReference>
<dbReference type="PANTHER" id="PTHR42718:SF47">
    <property type="entry name" value="METHYL VIOLOGEN RESISTANCE PROTEIN SMVA"/>
    <property type="match status" value="1"/>
</dbReference>
<evidence type="ECO:0000259" key="8">
    <source>
        <dbReference type="PROSITE" id="PS50850"/>
    </source>
</evidence>
<organism evidence="9 10">
    <name type="scientific">Achromobacter deleyi</name>
    <dbReference type="NCBI Taxonomy" id="1353891"/>
    <lineage>
        <taxon>Bacteria</taxon>
        <taxon>Pseudomonadati</taxon>
        <taxon>Pseudomonadota</taxon>
        <taxon>Betaproteobacteria</taxon>
        <taxon>Burkholderiales</taxon>
        <taxon>Alcaligenaceae</taxon>
        <taxon>Achromobacter</taxon>
    </lineage>
</organism>
<dbReference type="PRINTS" id="PR01036">
    <property type="entry name" value="TCRTETB"/>
</dbReference>
<feature type="domain" description="Major facilitator superfamily (MFS) profile" evidence="8">
    <location>
        <begin position="20"/>
        <end position="503"/>
    </location>
</feature>
<dbReference type="Pfam" id="PF07690">
    <property type="entry name" value="MFS_1"/>
    <property type="match status" value="1"/>
</dbReference>
<sequence length="514" mass="53107">MTQRNLTHAVAPAAPGRWLVLAIVSSALLLIVVDMTVLYTALPRLTHELGVTASSKLWIVNIYALVVSGLLLGMGTLGDRLGHKRLFMMGLVVFGAASLAAAYSPNPGALIAARAVLAIGAAMMMPATLSILRLTFTDERERAVAIGVWASVASGGAALGPVIGGVLLEHFWWGSVFLINLPIVLLALPLARRYIPASRPDRQRPWDLTGSLQVMAGLILTAYALKELGRAQPSWLQAGLACAGGAAMLAVFVRRQRARPYPLIDFAIFRNPSFSSAVASALFAAAALLGMELVFSQRLQLVLGMSPIQAALYILPLPLAAFIAGPLAGWLLSRVSGARLLFVSLLVSGLGMGGYLFSYDGALAAQMASLCVLGVGIGATMTAASSTIMQSATPERAGMAASIEEVSYELGGALGVTLMGSILSGVYAHTLDVPAGLPAAGAGAARDSLDEALIVAEGLSADLGASLAHLARTAFDAGYAVVIATATVMLLGTAVLVLLNRLRGDTRSRGATAG</sequence>
<feature type="transmembrane region" description="Helical" evidence="7">
    <location>
        <begin position="340"/>
        <end position="357"/>
    </location>
</feature>
<feature type="transmembrane region" description="Helical" evidence="7">
    <location>
        <begin position="274"/>
        <end position="295"/>
    </location>
</feature>
<dbReference type="PROSITE" id="PS50850">
    <property type="entry name" value="MFS"/>
    <property type="match status" value="1"/>
</dbReference>
<keyword evidence="5 7" id="KW-1133">Transmembrane helix</keyword>
<evidence type="ECO:0000313" key="10">
    <source>
        <dbReference type="Proteomes" id="UP000494111"/>
    </source>
</evidence>
<dbReference type="PANTHER" id="PTHR42718">
    <property type="entry name" value="MAJOR FACILITATOR SUPERFAMILY MULTIDRUG TRANSPORTER MFSC"/>
    <property type="match status" value="1"/>
</dbReference>
<dbReference type="AlphaFoldDB" id="A0A6S7ANH2"/>
<evidence type="ECO:0000256" key="3">
    <source>
        <dbReference type="ARBA" id="ARBA00022475"/>
    </source>
</evidence>
<accession>A0A6S7ANH2</accession>
<feature type="transmembrane region" description="Helical" evidence="7">
    <location>
        <begin position="212"/>
        <end position="229"/>
    </location>
</feature>
<keyword evidence="4 7" id="KW-0812">Transmembrane</keyword>
<dbReference type="GO" id="GO:0022857">
    <property type="term" value="F:transmembrane transporter activity"/>
    <property type="evidence" value="ECO:0007669"/>
    <property type="project" value="InterPro"/>
</dbReference>
<dbReference type="RefSeq" id="WP_175195975.1">
    <property type="nucleotide sequence ID" value="NZ_CADIJO010000035.1"/>
</dbReference>
<feature type="transmembrane region" description="Helical" evidence="7">
    <location>
        <begin position="86"/>
        <end position="105"/>
    </location>
</feature>
<keyword evidence="3" id="KW-1003">Cell membrane</keyword>